<evidence type="ECO:0000259" key="3">
    <source>
        <dbReference type="SMART" id="SM00853"/>
    </source>
</evidence>
<accession>A0A507QQ99</accession>
<dbReference type="GO" id="GO:0016887">
    <property type="term" value="F:ATP hydrolysis activity"/>
    <property type="evidence" value="ECO:0007669"/>
    <property type="project" value="InterPro"/>
</dbReference>
<reference evidence="4 5" key="1">
    <citation type="submission" date="2019-06" db="EMBL/GenBank/DDBJ databases">
        <title>Wine fermentation using esterase from Monascus purpureus.</title>
        <authorList>
            <person name="Geng C."/>
            <person name="Zhang Y."/>
        </authorList>
    </citation>
    <scope>NUCLEOTIDE SEQUENCE [LARGE SCALE GENOMIC DNA]</scope>
    <source>
        <strain evidence="4">HQ1</strain>
    </source>
</reference>
<dbReference type="SMART" id="SM00853">
    <property type="entry name" value="MutL_C"/>
    <property type="match status" value="1"/>
</dbReference>
<dbReference type="GO" id="GO:0006298">
    <property type="term" value="P:mismatch repair"/>
    <property type="evidence" value="ECO:0007669"/>
    <property type="project" value="InterPro"/>
</dbReference>
<dbReference type="InterPro" id="IPR036890">
    <property type="entry name" value="HATPase_C_sf"/>
</dbReference>
<gene>
    <name evidence="4" type="primary">MLH3</name>
    <name evidence="4" type="ORF">MPDQ_001925</name>
</gene>
<dbReference type="GO" id="GO:0032300">
    <property type="term" value="C:mismatch repair complex"/>
    <property type="evidence" value="ECO:0007669"/>
    <property type="project" value="InterPro"/>
</dbReference>
<dbReference type="InterPro" id="IPR042120">
    <property type="entry name" value="MutL_C_dimsub"/>
</dbReference>
<evidence type="ECO:0000313" key="5">
    <source>
        <dbReference type="Proteomes" id="UP000319663"/>
    </source>
</evidence>
<feature type="region of interest" description="Disordered" evidence="2">
    <location>
        <begin position="407"/>
        <end position="442"/>
    </location>
</feature>
<protein>
    <submittedName>
        <fullName evidence="4">DNA mismatch repair protein</fullName>
    </submittedName>
</protein>
<proteinExistence type="inferred from homology"/>
<dbReference type="InterPro" id="IPR037198">
    <property type="entry name" value="MutL_C_sf"/>
</dbReference>
<organism evidence="4 5">
    <name type="scientific">Monascus purpureus</name>
    <name type="common">Red mold</name>
    <name type="synonym">Monascus anka</name>
    <dbReference type="NCBI Taxonomy" id="5098"/>
    <lineage>
        <taxon>Eukaryota</taxon>
        <taxon>Fungi</taxon>
        <taxon>Dikarya</taxon>
        <taxon>Ascomycota</taxon>
        <taxon>Pezizomycotina</taxon>
        <taxon>Eurotiomycetes</taxon>
        <taxon>Eurotiomycetidae</taxon>
        <taxon>Eurotiales</taxon>
        <taxon>Aspergillaceae</taxon>
        <taxon>Monascus</taxon>
    </lineage>
</organism>
<dbReference type="SUPFAM" id="SSF118116">
    <property type="entry name" value="DNA mismatch repair protein MutL"/>
    <property type="match status" value="1"/>
</dbReference>
<dbReference type="Proteomes" id="UP000319663">
    <property type="component" value="Unassembled WGS sequence"/>
</dbReference>
<feature type="compositionally biased region" description="Polar residues" evidence="2">
    <location>
        <begin position="430"/>
        <end position="442"/>
    </location>
</feature>
<dbReference type="InterPro" id="IPR038973">
    <property type="entry name" value="MutL/Mlh/Pms-like"/>
</dbReference>
<dbReference type="GO" id="GO:0005524">
    <property type="term" value="F:ATP binding"/>
    <property type="evidence" value="ECO:0007669"/>
    <property type="project" value="InterPro"/>
</dbReference>
<dbReference type="STRING" id="5098.A0A507QQ99"/>
<dbReference type="AlphaFoldDB" id="A0A507QQ99"/>
<feature type="domain" description="MutL C-terminal dimerisation" evidence="3">
    <location>
        <begin position="675"/>
        <end position="863"/>
    </location>
</feature>
<dbReference type="PANTHER" id="PTHR10073">
    <property type="entry name" value="DNA MISMATCH REPAIR PROTEIN MLH, PMS, MUTL"/>
    <property type="match status" value="1"/>
</dbReference>
<sequence length="923" mass="102960">MPGHDARIQPLPADVVAKIKSSTSIINLNGVILELVKNSLDANAHTVFVTVDFPRGSCIVEDDGEGISPVEFEAGGGLGKAHHTSKFQSDDEVYGQRGLFLVSLAALSLLTITSRHSRHRSVNSIIFHHSKPVARLHPAPAHQELKFRSHGTRVAVNDLFGNMPVRVKSRALTLQKQEELEKEWDELRHLLVAVMLANGKLTKLVVLDAGGRRKLTIRLSSEPPLVLNRGSVWDETYFKRIHSILAQAGMIDFGSSGRWNTVSANLPDMSIHAAISLVPGPTKKAQFISLGSNPVFVRNNTNALYNEVNRVFTSSDFGTGSFESPIQNTRLAEDDGQRGEHFRWASKGVNKWPMFYIRISTNVPQRISDDDYDVVPEPDKSLQRILDVLTAMLNEFLKQHNLRPRALKRKRKANDISRGSGTEEQRLRGSWNTASSASGGRINAVSSTEEALDSVVKLPSFRRHARGSPGRDFATWSRVKSSREHVFDDTRSSGASKRIQEMVDLPHRQSVVEAGDSSYSNVLTAAPKDKDALEVESSETSTDLMIPWADPYTRQTVLINSRTGQTMNRRHSVGGRPQSAGSIQTIRRLDEIRRPRSVVPQSRNIWIDNMLQKWENPIFKRSERPVASTEPEAQREHIYGREHHSCSGDIFGMEAARFATSRGKLWRQGLKTAEVIAQVDQKFILAKMGAVGGYGSGTVLVLIDQHAADERCRIEQLFESFFTEFSDESKTVTQVQTTEVEEIRFETGPVETVLFGRYLEYLGSWGISYSIERRKPGSQAVGVVHVRTLPTLIAERCRAEPNLVVDLLRGEIWKREESGEGPCPTLDRTGASWVERISGCPQGIVDLLNSRACRSAIMFNDVLGMEECRGLILRLARCRFPFQCAHGRPSMVPILDMVESDRNGDDDDDGGDFVGAFREWTTI</sequence>
<keyword evidence="5" id="KW-1185">Reference proteome</keyword>
<dbReference type="OrthoDB" id="429932at2759"/>
<dbReference type="EMBL" id="VIFY01000156">
    <property type="protein sequence ID" value="TQB69385.1"/>
    <property type="molecule type" value="Genomic_DNA"/>
</dbReference>
<evidence type="ECO:0000313" key="4">
    <source>
        <dbReference type="EMBL" id="TQB69385.1"/>
    </source>
</evidence>
<dbReference type="Gene3D" id="3.30.565.10">
    <property type="entry name" value="Histidine kinase-like ATPase, C-terminal domain"/>
    <property type="match status" value="1"/>
</dbReference>
<comment type="caution">
    <text evidence="4">The sequence shown here is derived from an EMBL/GenBank/DDBJ whole genome shotgun (WGS) entry which is preliminary data.</text>
</comment>
<dbReference type="Pfam" id="PF13589">
    <property type="entry name" value="HATPase_c_3"/>
    <property type="match status" value="1"/>
</dbReference>
<dbReference type="SUPFAM" id="SSF55874">
    <property type="entry name" value="ATPase domain of HSP90 chaperone/DNA topoisomerase II/histidine kinase"/>
    <property type="match status" value="1"/>
</dbReference>
<dbReference type="GO" id="GO:0140664">
    <property type="term" value="F:ATP-dependent DNA damage sensor activity"/>
    <property type="evidence" value="ECO:0007669"/>
    <property type="project" value="InterPro"/>
</dbReference>
<dbReference type="InterPro" id="IPR014790">
    <property type="entry name" value="MutL_C"/>
</dbReference>
<name>A0A507QQ99_MONPU</name>
<dbReference type="Gene3D" id="3.30.1540.20">
    <property type="entry name" value="MutL, C-terminal domain, dimerisation subdomain"/>
    <property type="match status" value="1"/>
</dbReference>
<evidence type="ECO:0000256" key="1">
    <source>
        <dbReference type="ARBA" id="ARBA00006082"/>
    </source>
</evidence>
<evidence type="ECO:0000256" key="2">
    <source>
        <dbReference type="SAM" id="MobiDB-lite"/>
    </source>
</evidence>
<dbReference type="PANTHER" id="PTHR10073:SF47">
    <property type="entry name" value="DNA MISMATCH REPAIR PROTEIN MLH3"/>
    <property type="match status" value="1"/>
</dbReference>
<comment type="similarity">
    <text evidence="1">Belongs to the DNA mismatch repair MutL/HexB family.</text>
</comment>